<dbReference type="Pfam" id="PF13439">
    <property type="entry name" value="Glyco_transf_4"/>
    <property type="match status" value="1"/>
</dbReference>
<feature type="domain" description="Glycosyltransferase subfamily 4-like N-terminal" evidence="2">
    <location>
        <begin position="22"/>
        <end position="187"/>
    </location>
</feature>
<dbReference type="Pfam" id="PF00534">
    <property type="entry name" value="Glycos_transf_1"/>
    <property type="match status" value="1"/>
</dbReference>
<dbReference type="PANTHER" id="PTHR45947">
    <property type="entry name" value="SULFOQUINOVOSYL TRANSFERASE SQD2"/>
    <property type="match status" value="1"/>
</dbReference>
<evidence type="ECO:0000259" key="1">
    <source>
        <dbReference type="Pfam" id="PF00534"/>
    </source>
</evidence>
<organism evidence="3">
    <name type="scientific">hydrothermal vent metagenome</name>
    <dbReference type="NCBI Taxonomy" id="652676"/>
    <lineage>
        <taxon>unclassified sequences</taxon>
        <taxon>metagenomes</taxon>
        <taxon>ecological metagenomes</taxon>
    </lineage>
</organism>
<dbReference type="CDD" id="cd03801">
    <property type="entry name" value="GT4_PimA-like"/>
    <property type="match status" value="1"/>
</dbReference>
<sequence>MSAKITVAMVGDYPVGGQSIRGGVQAVVSYLVDAMKARNDVDLHVITFKRHIRQPATIDAGGFHVHQLPTQRLGLTTLFWRDRRMLHACLDKIKPDIVHAQGAGRDGYLATKSGLPSVVTFHGILGQDAKYVNGWLRRQRSVMQSHLTETFCVRHAANVISISPYVQQYYGTSLRGNTFYIPNPVKADYFNVVRQEEEGRVLFAGRVIPRKGVADLVEAVAAVRSQTPIKVVLAGALDNTEYVTEVKSLIARLGLSDRFIFKGLLNESEVLDEFCRCALLVLPSYQETAPMVVQQAMASRVPVIATRICGVPDQVTHGVTGLLYEPHDVKTLATHLEMLLKNKELRANMSLMAQQKAEYEYRSEKVAERTVAMYQEILGRSRLAPSDSLG</sequence>
<protein>
    <recommendedName>
        <fullName evidence="4">Glycosyltransferase</fullName>
    </recommendedName>
</protein>
<proteinExistence type="predicted"/>
<evidence type="ECO:0000313" key="3">
    <source>
        <dbReference type="EMBL" id="VAX13623.1"/>
    </source>
</evidence>
<dbReference type="Gene3D" id="3.40.50.2000">
    <property type="entry name" value="Glycogen Phosphorylase B"/>
    <property type="match status" value="2"/>
</dbReference>
<reference evidence="3" key="1">
    <citation type="submission" date="2018-06" db="EMBL/GenBank/DDBJ databases">
        <authorList>
            <person name="Zhirakovskaya E."/>
        </authorList>
    </citation>
    <scope>NUCLEOTIDE SEQUENCE</scope>
</reference>
<dbReference type="InterPro" id="IPR050194">
    <property type="entry name" value="Glycosyltransferase_grp1"/>
</dbReference>
<accession>A0A3B1BN37</accession>
<evidence type="ECO:0000259" key="2">
    <source>
        <dbReference type="Pfam" id="PF13439"/>
    </source>
</evidence>
<name>A0A3B1BN37_9ZZZZ</name>
<dbReference type="EMBL" id="UOFZ01000128">
    <property type="protein sequence ID" value="VAX13623.1"/>
    <property type="molecule type" value="Genomic_DNA"/>
</dbReference>
<gene>
    <name evidence="3" type="ORF">MNBD_GAMMA24-924</name>
</gene>
<feature type="domain" description="Glycosyl transferase family 1" evidence="1">
    <location>
        <begin position="193"/>
        <end position="353"/>
    </location>
</feature>
<evidence type="ECO:0008006" key="4">
    <source>
        <dbReference type="Google" id="ProtNLM"/>
    </source>
</evidence>
<dbReference type="SUPFAM" id="SSF53756">
    <property type="entry name" value="UDP-Glycosyltransferase/glycogen phosphorylase"/>
    <property type="match status" value="1"/>
</dbReference>
<dbReference type="GO" id="GO:0016757">
    <property type="term" value="F:glycosyltransferase activity"/>
    <property type="evidence" value="ECO:0007669"/>
    <property type="project" value="InterPro"/>
</dbReference>
<dbReference type="PANTHER" id="PTHR45947:SF15">
    <property type="entry name" value="TEICHURONIC ACID BIOSYNTHESIS GLYCOSYLTRANSFERASE TUAC-RELATED"/>
    <property type="match status" value="1"/>
</dbReference>
<dbReference type="InterPro" id="IPR028098">
    <property type="entry name" value="Glyco_trans_4-like_N"/>
</dbReference>
<dbReference type="AlphaFoldDB" id="A0A3B1BN37"/>
<dbReference type="InterPro" id="IPR001296">
    <property type="entry name" value="Glyco_trans_1"/>
</dbReference>